<comment type="caution">
    <text evidence="2">The sequence shown here is derived from an EMBL/GenBank/DDBJ whole genome shotgun (WGS) entry which is preliminary data.</text>
</comment>
<accession>A0ABR7DKE5</accession>
<dbReference type="PROSITE" id="PS51257">
    <property type="entry name" value="PROKAR_LIPOPROTEIN"/>
    <property type="match status" value="1"/>
</dbReference>
<organism evidence="2 3">
    <name type="scientific">Parabacteroides hominis</name>
    <dbReference type="NCBI Taxonomy" id="2763057"/>
    <lineage>
        <taxon>Bacteria</taxon>
        <taxon>Pseudomonadati</taxon>
        <taxon>Bacteroidota</taxon>
        <taxon>Bacteroidia</taxon>
        <taxon>Bacteroidales</taxon>
        <taxon>Tannerellaceae</taxon>
        <taxon>Parabacteroides</taxon>
    </lineage>
</organism>
<keyword evidence="3" id="KW-1185">Reference proteome</keyword>
<evidence type="ECO:0000256" key="1">
    <source>
        <dbReference type="SAM" id="SignalP"/>
    </source>
</evidence>
<reference evidence="2 3" key="1">
    <citation type="submission" date="2020-08" db="EMBL/GenBank/DDBJ databases">
        <title>Genome public.</title>
        <authorList>
            <person name="Liu C."/>
            <person name="Sun Q."/>
        </authorList>
    </citation>
    <scope>NUCLEOTIDE SEQUENCE [LARGE SCALE GENOMIC DNA]</scope>
    <source>
        <strain evidence="2 3">NSJ-79</strain>
    </source>
</reference>
<proteinExistence type="predicted"/>
<name>A0ABR7DKE5_9BACT</name>
<feature type="signal peptide" evidence="1">
    <location>
        <begin position="1"/>
        <end position="20"/>
    </location>
</feature>
<evidence type="ECO:0008006" key="4">
    <source>
        <dbReference type="Google" id="ProtNLM"/>
    </source>
</evidence>
<protein>
    <recommendedName>
        <fullName evidence="4">Lipoprotein</fullName>
    </recommendedName>
</protein>
<evidence type="ECO:0000313" key="3">
    <source>
        <dbReference type="Proteomes" id="UP000651475"/>
    </source>
</evidence>
<gene>
    <name evidence="2" type="ORF">H8S65_03765</name>
</gene>
<feature type="chain" id="PRO_5046148736" description="Lipoprotein" evidence="1">
    <location>
        <begin position="21"/>
        <end position="69"/>
    </location>
</feature>
<dbReference type="Proteomes" id="UP000651475">
    <property type="component" value="Unassembled WGS sequence"/>
</dbReference>
<evidence type="ECO:0000313" key="2">
    <source>
        <dbReference type="EMBL" id="MBC5631894.1"/>
    </source>
</evidence>
<dbReference type="EMBL" id="JACOOJ010000004">
    <property type="protein sequence ID" value="MBC5631894.1"/>
    <property type="molecule type" value="Genomic_DNA"/>
</dbReference>
<dbReference type="RefSeq" id="WP_186928612.1">
    <property type="nucleotide sequence ID" value="NZ_JACOOJ010000004.1"/>
</dbReference>
<sequence>MKPICKLLALGVIVMFLLQSCVTVRPPCHHRHHRHCFVVTQPITGTALFNLTSAECPAESEPATYGNKG</sequence>
<keyword evidence="1" id="KW-0732">Signal</keyword>